<evidence type="ECO:0000313" key="3">
    <source>
        <dbReference type="Proteomes" id="UP001165679"/>
    </source>
</evidence>
<dbReference type="GO" id="GO:0006629">
    <property type="term" value="P:lipid metabolic process"/>
    <property type="evidence" value="ECO:0007669"/>
    <property type="project" value="InterPro"/>
</dbReference>
<comment type="caution">
    <text evidence="2">The sequence shown here is derived from an EMBL/GenBank/DDBJ whole genome shotgun (WGS) entry which is preliminary data.</text>
</comment>
<dbReference type="AlphaFoldDB" id="A0AA41YJT0"/>
<evidence type="ECO:0000259" key="1">
    <source>
        <dbReference type="Pfam" id="PF13472"/>
    </source>
</evidence>
<dbReference type="InterPro" id="IPR036514">
    <property type="entry name" value="SGNH_hydro_sf"/>
</dbReference>
<sequence length="197" mass="20647">MTLHAPPADAAPLRLLILGDSLSAGYGLAQADGFQAQLAAALKARGHDVSLLDGSVSGDTTAGGRARLDWALDGGADAAIVELGGNDGLRGIDPRATEANLAAILDTLRARRVKVLLSGMLAPPNLGDDYGRAFHAVFDRLGQRPGILYDPFFLQDVAGDPALNQADRIHPNPEGVRRLVARLLPLVERLLAEVPPS</sequence>
<dbReference type="Proteomes" id="UP001165679">
    <property type="component" value="Unassembled WGS sequence"/>
</dbReference>
<dbReference type="PANTHER" id="PTHR30383:SF24">
    <property type="entry name" value="THIOESTERASE 1_PROTEASE 1_LYSOPHOSPHOLIPASE L1"/>
    <property type="match status" value="1"/>
</dbReference>
<dbReference type="InterPro" id="IPR008265">
    <property type="entry name" value="Lipase_GDSL_AS"/>
</dbReference>
<dbReference type="Gene3D" id="3.40.50.1110">
    <property type="entry name" value="SGNH hydrolase"/>
    <property type="match status" value="1"/>
</dbReference>
<dbReference type="PANTHER" id="PTHR30383">
    <property type="entry name" value="THIOESTERASE 1/PROTEASE 1/LYSOPHOSPHOLIPASE L1"/>
    <property type="match status" value="1"/>
</dbReference>
<evidence type="ECO:0000313" key="2">
    <source>
        <dbReference type="EMBL" id="MCW3473407.1"/>
    </source>
</evidence>
<reference evidence="2" key="1">
    <citation type="submission" date="2022-09" db="EMBL/GenBank/DDBJ databases">
        <title>Rhodovastum sp. nov. RN2-1 isolated from soil in Seongnam, South Korea.</title>
        <authorList>
            <person name="Le N.T."/>
        </authorList>
    </citation>
    <scope>NUCLEOTIDE SEQUENCE</scope>
    <source>
        <strain evidence="2">RN2-1</strain>
    </source>
</reference>
<accession>A0AA41YJT0</accession>
<gene>
    <name evidence="2" type="ORF">OL599_02355</name>
</gene>
<dbReference type="SUPFAM" id="SSF52266">
    <property type="entry name" value="SGNH hydrolase"/>
    <property type="match status" value="1"/>
</dbReference>
<dbReference type="InterPro" id="IPR051532">
    <property type="entry name" value="Ester_Hydrolysis_Enzymes"/>
</dbReference>
<proteinExistence type="predicted"/>
<dbReference type="InterPro" id="IPR013830">
    <property type="entry name" value="SGNH_hydro"/>
</dbReference>
<organism evidence="2 3">
    <name type="scientific">Limobrevibacterium gyesilva</name>
    <dbReference type="NCBI Taxonomy" id="2991712"/>
    <lineage>
        <taxon>Bacteria</taxon>
        <taxon>Pseudomonadati</taxon>
        <taxon>Pseudomonadota</taxon>
        <taxon>Alphaproteobacteria</taxon>
        <taxon>Acetobacterales</taxon>
        <taxon>Acetobacteraceae</taxon>
        <taxon>Limobrevibacterium</taxon>
    </lineage>
</organism>
<reference evidence="2" key="2">
    <citation type="submission" date="2022-10" db="EMBL/GenBank/DDBJ databases">
        <authorList>
            <person name="Trinh H.N."/>
        </authorList>
    </citation>
    <scope>NUCLEOTIDE SEQUENCE</scope>
    <source>
        <strain evidence="2">RN2-1</strain>
    </source>
</reference>
<dbReference type="RefSeq" id="WP_264711977.1">
    <property type="nucleotide sequence ID" value="NZ_JAPDNT010000001.1"/>
</dbReference>
<dbReference type="EMBL" id="JAPDNT010000001">
    <property type="protein sequence ID" value="MCW3473407.1"/>
    <property type="molecule type" value="Genomic_DNA"/>
</dbReference>
<feature type="domain" description="SGNH hydrolase-type esterase" evidence="1">
    <location>
        <begin position="17"/>
        <end position="177"/>
    </location>
</feature>
<dbReference type="GO" id="GO:0004622">
    <property type="term" value="F:phosphatidylcholine lysophospholipase activity"/>
    <property type="evidence" value="ECO:0007669"/>
    <property type="project" value="TreeGrafter"/>
</dbReference>
<name>A0AA41YJT0_9PROT</name>
<dbReference type="PROSITE" id="PS01098">
    <property type="entry name" value="LIPASE_GDSL_SER"/>
    <property type="match status" value="1"/>
</dbReference>
<dbReference type="CDD" id="cd01822">
    <property type="entry name" value="Lysophospholipase_L1_like"/>
    <property type="match status" value="1"/>
</dbReference>
<dbReference type="Pfam" id="PF13472">
    <property type="entry name" value="Lipase_GDSL_2"/>
    <property type="match status" value="1"/>
</dbReference>
<protein>
    <submittedName>
        <fullName evidence="2">Arylesterase</fullName>
    </submittedName>
</protein>
<keyword evidence="3" id="KW-1185">Reference proteome</keyword>